<gene>
    <name evidence="2" type="ORF">DPMN_038190</name>
</gene>
<keyword evidence="3" id="KW-1185">Reference proteome</keyword>
<dbReference type="EMBL" id="JAIWYP010000002">
    <property type="protein sequence ID" value="KAH3874933.1"/>
    <property type="molecule type" value="Genomic_DNA"/>
</dbReference>
<reference evidence="2" key="2">
    <citation type="submission" date="2020-11" db="EMBL/GenBank/DDBJ databases">
        <authorList>
            <person name="McCartney M.A."/>
            <person name="Auch B."/>
            <person name="Kono T."/>
            <person name="Mallez S."/>
            <person name="Becker A."/>
            <person name="Gohl D.M."/>
            <person name="Silverstein K.A.T."/>
            <person name="Koren S."/>
            <person name="Bechman K.B."/>
            <person name="Herman A."/>
            <person name="Abrahante J.E."/>
            <person name="Garbe J."/>
        </authorList>
    </citation>
    <scope>NUCLEOTIDE SEQUENCE</scope>
    <source>
        <strain evidence="2">Duluth1</strain>
        <tissue evidence="2">Whole animal</tissue>
    </source>
</reference>
<feature type="chain" id="PRO_5039182836" evidence="1">
    <location>
        <begin position="21"/>
        <end position="115"/>
    </location>
</feature>
<keyword evidence="1" id="KW-0732">Signal</keyword>
<reference evidence="2" key="1">
    <citation type="journal article" date="2019" name="bioRxiv">
        <title>The Genome of the Zebra Mussel, Dreissena polymorpha: A Resource for Invasive Species Research.</title>
        <authorList>
            <person name="McCartney M.A."/>
            <person name="Auch B."/>
            <person name="Kono T."/>
            <person name="Mallez S."/>
            <person name="Zhang Y."/>
            <person name="Obille A."/>
            <person name="Becker A."/>
            <person name="Abrahante J.E."/>
            <person name="Garbe J."/>
            <person name="Badalamenti J.P."/>
            <person name="Herman A."/>
            <person name="Mangelson H."/>
            <person name="Liachko I."/>
            <person name="Sullivan S."/>
            <person name="Sone E.D."/>
            <person name="Koren S."/>
            <person name="Silverstein K.A.T."/>
            <person name="Beckman K.B."/>
            <person name="Gohl D.M."/>
        </authorList>
    </citation>
    <scope>NUCLEOTIDE SEQUENCE</scope>
    <source>
        <strain evidence="2">Duluth1</strain>
        <tissue evidence="2">Whole animal</tissue>
    </source>
</reference>
<evidence type="ECO:0000313" key="2">
    <source>
        <dbReference type="EMBL" id="KAH3874933.1"/>
    </source>
</evidence>
<organism evidence="2 3">
    <name type="scientific">Dreissena polymorpha</name>
    <name type="common">Zebra mussel</name>
    <name type="synonym">Mytilus polymorpha</name>
    <dbReference type="NCBI Taxonomy" id="45954"/>
    <lineage>
        <taxon>Eukaryota</taxon>
        <taxon>Metazoa</taxon>
        <taxon>Spiralia</taxon>
        <taxon>Lophotrochozoa</taxon>
        <taxon>Mollusca</taxon>
        <taxon>Bivalvia</taxon>
        <taxon>Autobranchia</taxon>
        <taxon>Heteroconchia</taxon>
        <taxon>Euheterodonta</taxon>
        <taxon>Imparidentia</taxon>
        <taxon>Neoheterodontei</taxon>
        <taxon>Myida</taxon>
        <taxon>Dreissenoidea</taxon>
        <taxon>Dreissenidae</taxon>
        <taxon>Dreissena</taxon>
    </lineage>
</organism>
<evidence type="ECO:0000313" key="3">
    <source>
        <dbReference type="Proteomes" id="UP000828390"/>
    </source>
</evidence>
<evidence type="ECO:0000256" key="1">
    <source>
        <dbReference type="SAM" id="SignalP"/>
    </source>
</evidence>
<feature type="signal peptide" evidence="1">
    <location>
        <begin position="1"/>
        <end position="20"/>
    </location>
</feature>
<sequence length="115" mass="12888">MLHSFGIVCLICAFAQMVIGETSNTFKAAVYEHAVHLPNVSIVPMQRDQAVEAMMVNIRVYQETATLAASMGYSGISAVFRYFDKSCHGNKLKTTNLSRFERGHNRCKEFDDCNC</sequence>
<accession>A0A9D4RPY5</accession>
<name>A0A9D4RPY5_DREPO</name>
<dbReference type="AlphaFoldDB" id="A0A9D4RPY5"/>
<dbReference type="Proteomes" id="UP000828390">
    <property type="component" value="Unassembled WGS sequence"/>
</dbReference>
<comment type="caution">
    <text evidence="2">The sequence shown here is derived from an EMBL/GenBank/DDBJ whole genome shotgun (WGS) entry which is preliminary data.</text>
</comment>
<proteinExistence type="predicted"/>
<protein>
    <submittedName>
        <fullName evidence="2">Uncharacterized protein</fullName>
    </submittedName>
</protein>